<sequence>MKKRRPLVRREMPQKPHRPELLPKLISVARTPEHRSKITFLQPSRYLDIHSETVNYDNNQRPPNMGILVTSVQEYLSKMPQRGPLRQ</sequence>
<evidence type="ECO:0000313" key="1">
    <source>
        <dbReference type="EMBL" id="KAK3785369.1"/>
    </source>
</evidence>
<accession>A0AAE1DWB7</accession>
<dbReference type="AlphaFoldDB" id="A0AAE1DWB7"/>
<evidence type="ECO:0000313" key="2">
    <source>
        <dbReference type="Proteomes" id="UP001283361"/>
    </source>
</evidence>
<gene>
    <name evidence="1" type="ORF">RRG08_045592</name>
</gene>
<comment type="caution">
    <text evidence="1">The sequence shown here is derived from an EMBL/GenBank/DDBJ whole genome shotgun (WGS) entry which is preliminary data.</text>
</comment>
<reference evidence="1" key="1">
    <citation type="journal article" date="2023" name="G3 (Bethesda)">
        <title>A reference genome for the long-term kleptoplast-retaining sea slug Elysia crispata morphotype clarki.</title>
        <authorList>
            <person name="Eastman K.E."/>
            <person name="Pendleton A.L."/>
            <person name="Shaikh M.A."/>
            <person name="Suttiyut T."/>
            <person name="Ogas R."/>
            <person name="Tomko P."/>
            <person name="Gavelis G."/>
            <person name="Widhalm J.R."/>
            <person name="Wisecaver J.H."/>
        </authorList>
    </citation>
    <scope>NUCLEOTIDE SEQUENCE</scope>
    <source>
        <strain evidence="1">ECLA1</strain>
    </source>
</reference>
<dbReference type="EMBL" id="JAWDGP010002132">
    <property type="protein sequence ID" value="KAK3785369.1"/>
    <property type="molecule type" value="Genomic_DNA"/>
</dbReference>
<proteinExistence type="predicted"/>
<organism evidence="1 2">
    <name type="scientific">Elysia crispata</name>
    <name type="common">lettuce slug</name>
    <dbReference type="NCBI Taxonomy" id="231223"/>
    <lineage>
        <taxon>Eukaryota</taxon>
        <taxon>Metazoa</taxon>
        <taxon>Spiralia</taxon>
        <taxon>Lophotrochozoa</taxon>
        <taxon>Mollusca</taxon>
        <taxon>Gastropoda</taxon>
        <taxon>Heterobranchia</taxon>
        <taxon>Euthyneura</taxon>
        <taxon>Panpulmonata</taxon>
        <taxon>Sacoglossa</taxon>
        <taxon>Placobranchoidea</taxon>
        <taxon>Plakobranchidae</taxon>
        <taxon>Elysia</taxon>
    </lineage>
</organism>
<dbReference type="Proteomes" id="UP001283361">
    <property type="component" value="Unassembled WGS sequence"/>
</dbReference>
<name>A0AAE1DWB7_9GAST</name>
<keyword evidence="2" id="KW-1185">Reference proteome</keyword>
<protein>
    <submittedName>
        <fullName evidence="1">Uncharacterized protein</fullName>
    </submittedName>
</protein>